<dbReference type="Gene3D" id="3.60.10.10">
    <property type="entry name" value="Endonuclease/exonuclease/phosphatase"/>
    <property type="match status" value="1"/>
</dbReference>
<organism evidence="2">
    <name type="scientific">Nyssomyia neivai</name>
    <dbReference type="NCBI Taxonomy" id="330878"/>
    <lineage>
        <taxon>Eukaryota</taxon>
        <taxon>Metazoa</taxon>
        <taxon>Ecdysozoa</taxon>
        <taxon>Arthropoda</taxon>
        <taxon>Hexapoda</taxon>
        <taxon>Insecta</taxon>
        <taxon>Pterygota</taxon>
        <taxon>Neoptera</taxon>
        <taxon>Endopterygota</taxon>
        <taxon>Diptera</taxon>
        <taxon>Nematocera</taxon>
        <taxon>Psychodoidea</taxon>
        <taxon>Psychodidae</taxon>
        <taxon>Nyssomyia</taxon>
    </lineage>
</organism>
<evidence type="ECO:0000259" key="1">
    <source>
        <dbReference type="Pfam" id="PF14529"/>
    </source>
</evidence>
<dbReference type="Pfam" id="PF14529">
    <property type="entry name" value="Exo_endo_phos_2"/>
    <property type="match status" value="1"/>
</dbReference>
<protein>
    <recommendedName>
        <fullName evidence="1">Endonuclease/exonuclease/phosphatase domain-containing protein</fullName>
    </recommendedName>
</protein>
<dbReference type="GO" id="GO:0003824">
    <property type="term" value="F:catalytic activity"/>
    <property type="evidence" value="ECO:0007669"/>
    <property type="project" value="InterPro"/>
</dbReference>
<dbReference type="InterPro" id="IPR036691">
    <property type="entry name" value="Endo/exonu/phosph_ase_sf"/>
</dbReference>
<feature type="domain" description="Endonuclease/exonuclease/phosphatase" evidence="1">
    <location>
        <begin position="31"/>
        <end position="90"/>
    </location>
</feature>
<reference evidence="2" key="1">
    <citation type="submission" date="2016-12" db="EMBL/GenBank/DDBJ databases">
        <title>An insight into the sialome and mialome of the sand fly, Nyssomyia neivai.</title>
        <authorList>
            <person name="Sebastian V."/>
            <person name="Goulart T.M."/>
            <person name="Oliveira W."/>
            <person name="Calvo E."/>
            <person name="Oliveira L.F."/>
            <person name="Pinto M.C."/>
            <person name="Rosselino A.M."/>
            <person name="Ribeiro J.M."/>
        </authorList>
    </citation>
    <scope>NUCLEOTIDE SEQUENCE</scope>
</reference>
<name>A0A1L8D886_9DIPT</name>
<evidence type="ECO:0000313" key="2">
    <source>
        <dbReference type="EMBL" id="JAV02595.1"/>
    </source>
</evidence>
<dbReference type="EMBL" id="GFDF01011489">
    <property type="protein sequence ID" value="JAV02595.1"/>
    <property type="molecule type" value="Transcribed_RNA"/>
</dbReference>
<dbReference type="AlphaFoldDB" id="A0A1L8D886"/>
<accession>A0A1L8D886</accession>
<dbReference type="InterPro" id="IPR005135">
    <property type="entry name" value="Endo/exonuclease/phosphatase"/>
</dbReference>
<sequence length="214" mass="25163">MVDKLISSEEIELNTDLQAVAVQILYPLKLTICNIYIPPRDSLQISSLNSLIQQLPSPFILIGDFNGHNPLWDINCINSDRKEIRDLFLNYWQAEWNKSGEPLYEIKVPIDKWRMPSELSRRESVAITRLRIGRTRYTHGYRIQKNPSEDSKLCETCNNVENNVEHVLIHCIQFEKERKQCNLSNQLKIILSDNDRNMKKLLNFLYITKLIDYI</sequence>
<proteinExistence type="predicted"/>
<dbReference type="SUPFAM" id="SSF56219">
    <property type="entry name" value="DNase I-like"/>
    <property type="match status" value="1"/>
</dbReference>